<name>A0AB39V2B1_9FUSO</name>
<dbReference type="SUPFAM" id="SSF47413">
    <property type="entry name" value="lambda repressor-like DNA-binding domains"/>
    <property type="match status" value="1"/>
</dbReference>
<dbReference type="CDD" id="cd00093">
    <property type="entry name" value="HTH_XRE"/>
    <property type="match status" value="1"/>
</dbReference>
<sequence length="78" mass="9203">MEKKTLKQDDDIKIINNKILGEKIRNYRKRKKLSLEDLAKQMGISKLSIQKYEVGKRTIPFNILVDFFKILEIPLGRV</sequence>
<reference evidence="2" key="1">
    <citation type="submission" date="2024-07" db="EMBL/GenBank/DDBJ databases">
        <authorList>
            <person name="Li X.-J."/>
            <person name="Wang X."/>
        </authorList>
    </citation>
    <scope>NUCLEOTIDE SEQUENCE</scope>
    <source>
        <strain evidence="2">HSP-536</strain>
    </source>
</reference>
<protein>
    <submittedName>
        <fullName evidence="2">Helix-turn-helix domain-containing protein</fullName>
    </submittedName>
</protein>
<dbReference type="EMBL" id="CP165647">
    <property type="protein sequence ID" value="XDU61796.1"/>
    <property type="molecule type" value="Genomic_DNA"/>
</dbReference>
<evidence type="ECO:0000259" key="1">
    <source>
        <dbReference type="PROSITE" id="PS50943"/>
    </source>
</evidence>
<accession>A0AB39V2B1</accession>
<dbReference type="SMART" id="SM00530">
    <property type="entry name" value="HTH_XRE"/>
    <property type="match status" value="1"/>
</dbReference>
<dbReference type="AlphaFoldDB" id="A0AB39V2B1"/>
<dbReference type="GO" id="GO:0003677">
    <property type="term" value="F:DNA binding"/>
    <property type="evidence" value="ECO:0007669"/>
    <property type="project" value="InterPro"/>
</dbReference>
<dbReference type="KEGG" id="lala:AB8B28_09060"/>
<dbReference type="Pfam" id="PF01381">
    <property type="entry name" value="HTH_3"/>
    <property type="match status" value="1"/>
</dbReference>
<organism evidence="2">
    <name type="scientific">Leptotrichia alba</name>
    <dbReference type="NCBI Taxonomy" id="3239304"/>
    <lineage>
        <taxon>Bacteria</taxon>
        <taxon>Fusobacteriati</taxon>
        <taxon>Fusobacteriota</taxon>
        <taxon>Fusobacteriia</taxon>
        <taxon>Fusobacteriales</taxon>
        <taxon>Leptotrichiaceae</taxon>
        <taxon>Leptotrichia</taxon>
    </lineage>
</organism>
<dbReference type="InterPro" id="IPR010982">
    <property type="entry name" value="Lambda_DNA-bd_dom_sf"/>
</dbReference>
<dbReference type="PROSITE" id="PS50943">
    <property type="entry name" value="HTH_CROC1"/>
    <property type="match status" value="1"/>
</dbReference>
<dbReference type="InterPro" id="IPR001387">
    <property type="entry name" value="Cro/C1-type_HTH"/>
</dbReference>
<evidence type="ECO:0000313" key="2">
    <source>
        <dbReference type="EMBL" id="XDU61796.1"/>
    </source>
</evidence>
<dbReference type="RefSeq" id="WP_369715393.1">
    <property type="nucleotide sequence ID" value="NZ_CP165647.1"/>
</dbReference>
<gene>
    <name evidence="2" type="ORF">AB8B28_09060</name>
</gene>
<proteinExistence type="predicted"/>
<dbReference type="Gene3D" id="1.10.260.40">
    <property type="entry name" value="lambda repressor-like DNA-binding domains"/>
    <property type="match status" value="1"/>
</dbReference>
<feature type="domain" description="HTH cro/C1-type" evidence="1">
    <location>
        <begin position="24"/>
        <end position="78"/>
    </location>
</feature>